<reference evidence="8 9" key="1">
    <citation type="submission" date="2023-11" db="EMBL/GenBank/DDBJ databases">
        <title>Draft genome of Azohydromonas lata strain H1 (DSM1123), a polyhydroxyalkanoate producer.</title>
        <authorList>
            <person name="Traversa D."/>
            <person name="D'Addabbo P."/>
            <person name="Pazzani C."/>
            <person name="Manzari C."/>
            <person name="Chiara M."/>
            <person name="Scrascia M."/>
        </authorList>
    </citation>
    <scope>NUCLEOTIDE SEQUENCE [LARGE SCALE GENOMIC DNA]</scope>
    <source>
        <strain evidence="8 9">H1</strain>
    </source>
</reference>
<feature type="transmembrane region" description="Helical" evidence="6">
    <location>
        <begin position="6"/>
        <end position="27"/>
    </location>
</feature>
<accession>A0ABU5II76</accession>
<feature type="transmembrane region" description="Helical" evidence="6">
    <location>
        <begin position="265"/>
        <end position="281"/>
    </location>
</feature>
<keyword evidence="2" id="KW-1003">Cell membrane</keyword>
<dbReference type="Pfam" id="PF00482">
    <property type="entry name" value="T2SSF"/>
    <property type="match status" value="1"/>
</dbReference>
<gene>
    <name evidence="8" type="ORF">SM757_19895</name>
</gene>
<evidence type="ECO:0000256" key="6">
    <source>
        <dbReference type="SAM" id="Phobius"/>
    </source>
</evidence>
<evidence type="ECO:0000256" key="1">
    <source>
        <dbReference type="ARBA" id="ARBA00004651"/>
    </source>
</evidence>
<dbReference type="InterPro" id="IPR018076">
    <property type="entry name" value="T2SS_GspF_dom"/>
</dbReference>
<keyword evidence="5 6" id="KW-0472">Membrane</keyword>
<feature type="domain" description="Type II secretion system protein GspF" evidence="7">
    <location>
        <begin position="157"/>
        <end position="281"/>
    </location>
</feature>
<dbReference type="PANTHER" id="PTHR35007:SF1">
    <property type="entry name" value="PILUS ASSEMBLY PROTEIN"/>
    <property type="match status" value="1"/>
</dbReference>
<feature type="transmembrane region" description="Helical" evidence="6">
    <location>
        <begin position="301"/>
        <end position="320"/>
    </location>
</feature>
<evidence type="ECO:0000259" key="7">
    <source>
        <dbReference type="Pfam" id="PF00482"/>
    </source>
</evidence>
<dbReference type="EMBL" id="JAXOJX010000035">
    <property type="protein sequence ID" value="MDZ5458849.1"/>
    <property type="molecule type" value="Genomic_DNA"/>
</dbReference>
<evidence type="ECO:0000313" key="9">
    <source>
        <dbReference type="Proteomes" id="UP001293718"/>
    </source>
</evidence>
<feature type="transmembrane region" description="Helical" evidence="6">
    <location>
        <begin position="95"/>
        <end position="115"/>
    </location>
</feature>
<proteinExistence type="predicted"/>
<dbReference type="RefSeq" id="WP_066333613.1">
    <property type="nucleotide sequence ID" value="NZ_JAXOJX010000035.1"/>
</dbReference>
<keyword evidence="3 6" id="KW-0812">Transmembrane</keyword>
<comment type="subcellular location">
    <subcellularLocation>
        <location evidence="1">Cell membrane</location>
        <topology evidence="1">Multi-pass membrane protein</topology>
    </subcellularLocation>
</comment>
<evidence type="ECO:0000256" key="5">
    <source>
        <dbReference type="ARBA" id="ARBA00023136"/>
    </source>
</evidence>
<sequence>MDQGFILFGVLLFVAVVLALEGLYQLWATRHSAEAKRLAARLRRLEGAPPQAPLSLDRRDAAQQQGWLHGGALGEFQPLQRLHDWVRSAGTRRTLGQLLLASVALFLAGALVPLLRGAGGMVALACAPTLAALPWLWVSQRRAKRIERLQQQLPLALDLMGRALRAGHTLSSALKMVGDEVADPLGSEFRQLCDEVNFGMSMPEALSRMAQRVPLDDVRYLTVAVMIQREAGGNLTELLDSLAALVRSRFKLFGQVRTYSAEGRLSAWILGVMPFAVSGFMQLANPEFMATLWTDPTGRKLVGSALVMMALGAVWMRQIIRIRV</sequence>
<dbReference type="Gene3D" id="1.20.81.30">
    <property type="entry name" value="Type II secretion system (T2SS), domain F"/>
    <property type="match status" value="1"/>
</dbReference>
<name>A0ABU5II76_9BURK</name>
<evidence type="ECO:0000313" key="8">
    <source>
        <dbReference type="EMBL" id="MDZ5458849.1"/>
    </source>
</evidence>
<keyword evidence="9" id="KW-1185">Reference proteome</keyword>
<comment type="caution">
    <text evidence="8">The sequence shown here is derived from an EMBL/GenBank/DDBJ whole genome shotgun (WGS) entry which is preliminary data.</text>
</comment>
<dbReference type="Proteomes" id="UP001293718">
    <property type="component" value="Unassembled WGS sequence"/>
</dbReference>
<feature type="transmembrane region" description="Helical" evidence="6">
    <location>
        <begin position="121"/>
        <end position="138"/>
    </location>
</feature>
<evidence type="ECO:0000256" key="2">
    <source>
        <dbReference type="ARBA" id="ARBA00022475"/>
    </source>
</evidence>
<dbReference type="PANTHER" id="PTHR35007">
    <property type="entry name" value="INTEGRAL MEMBRANE PROTEIN-RELATED"/>
    <property type="match status" value="1"/>
</dbReference>
<keyword evidence="4 6" id="KW-1133">Transmembrane helix</keyword>
<organism evidence="8 9">
    <name type="scientific">Azohydromonas lata</name>
    <dbReference type="NCBI Taxonomy" id="45677"/>
    <lineage>
        <taxon>Bacteria</taxon>
        <taxon>Pseudomonadati</taxon>
        <taxon>Pseudomonadota</taxon>
        <taxon>Betaproteobacteria</taxon>
        <taxon>Burkholderiales</taxon>
        <taxon>Sphaerotilaceae</taxon>
        <taxon>Azohydromonas</taxon>
    </lineage>
</organism>
<dbReference type="InterPro" id="IPR042094">
    <property type="entry name" value="T2SS_GspF_sf"/>
</dbReference>
<protein>
    <submittedName>
        <fullName evidence="8">Type II secretion system F family protein</fullName>
    </submittedName>
</protein>
<evidence type="ECO:0000256" key="3">
    <source>
        <dbReference type="ARBA" id="ARBA00022692"/>
    </source>
</evidence>
<evidence type="ECO:0000256" key="4">
    <source>
        <dbReference type="ARBA" id="ARBA00022989"/>
    </source>
</evidence>